<organism evidence="8 9">
    <name type="scientific">Coniochaeta ligniaria NRRL 30616</name>
    <dbReference type="NCBI Taxonomy" id="1408157"/>
    <lineage>
        <taxon>Eukaryota</taxon>
        <taxon>Fungi</taxon>
        <taxon>Dikarya</taxon>
        <taxon>Ascomycota</taxon>
        <taxon>Pezizomycotina</taxon>
        <taxon>Sordariomycetes</taxon>
        <taxon>Sordariomycetidae</taxon>
        <taxon>Coniochaetales</taxon>
        <taxon>Coniochaetaceae</taxon>
        <taxon>Coniochaeta</taxon>
    </lineage>
</organism>
<evidence type="ECO:0000256" key="2">
    <source>
        <dbReference type="ARBA" id="ARBA00022692"/>
    </source>
</evidence>
<name>A0A1J7JCK4_9PEZI</name>
<dbReference type="AlphaFoldDB" id="A0A1J7JCK4"/>
<keyword evidence="4 6" id="KW-0472">Membrane</keyword>
<dbReference type="InterPro" id="IPR002889">
    <property type="entry name" value="WSC_carb-bd"/>
</dbReference>
<dbReference type="PROSITE" id="PS51212">
    <property type="entry name" value="WSC"/>
    <property type="match status" value="1"/>
</dbReference>
<dbReference type="InterPro" id="IPR051694">
    <property type="entry name" value="Immunoregulatory_rcpt-like"/>
</dbReference>
<proteinExistence type="predicted"/>
<dbReference type="GO" id="GO:0016020">
    <property type="term" value="C:membrane"/>
    <property type="evidence" value="ECO:0007669"/>
    <property type="project" value="UniProtKB-SubCell"/>
</dbReference>
<evidence type="ECO:0000256" key="6">
    <source>
        <dbReference type="SAM" id="Phobius"/>
    </source>
</evidence>
<dbReference type="PANTHER" id="PTHR15549">
    <property type="entry name" value="PAIRED IMMUNOGLOBULIN-LIKE TYPE 2 RECEPTOR"/>
    <property type="match status" value="1"/>
</dbReference>
<dbReference type="Proteomes" id="UP000182658">
    <property type="component" value="Unassembled WGS sequence"/>
</dbReference>
<feature type="compositionally biased region" description="Low complexity" evidence="5">
    <location>
        <begin position="112"/>
        <end position="136"/>
    </location>
</feature>
<dbReference type="GO" id="GO:0071944">
    <property type="term" value="C:cell periphery"/>
    <property type="evidence" value="ECO:0007669"/>
    <property type="project" value="UniProtKB-ARBA"/>
</dbReference>
<dbReference type="SMART" id="SM00321">
    <property type="entry name" value="WSC"/>
    <property type="match status" value="1"/>
</dbReference>
<accession>A0A1J7JCK4</accession>
<dbReference type="STRING" id="1408157.A0A1J7JCK4"/>
<feature type="transmembrane region" description="Helical" evidence="6">
    <location>
        <begin position="139"/>
        <end position="162"/>
    </location>
</feature>
<gene>
    <name evidence="8" type="ORF">CONLIGDRAFT_563711</name>
</gene>
<evidence type="ECO:0000313" key="9">
    <source>
        <dbReference type="Proteomes" id="UP000182658"/>
    </source>
</evidence>
<evidence type="ECO:0000313" key="8">
    <source>
        <dbReference type="EMBL" id="OIW26988.1"/>
    </source>
</evidence>
<keyword evidence="9" id="KW-1185">Reference proteome</keyword>
<evidence type="ECO:0000259" key="7">
    <source>
        <dbReference type="PROSITE" id="PS51212"/>
    </source>
</evidence>
<feature type="region of interest" description="Disordered" evidence="5">
    <location>
        <begin position="111"/>
        <end position="136"/>
    </location>
</feature>
<feature type="non-terminal residue" evidence="8">
    <location>
        <position position="231"/>
    </location>
</feature>
<keyword evidence="2 6" id="KW-0812">Transmembrane</keyword>
<evidence type="ECO:0000256" key="5">
    <source>
        <dbReference type="SAM" id="MobiDB-lite"/>
    </source>
</evidence>
<sequence>VEEPSAAPQLGVAVVQGCYSSPGELVSIGVLDFNSKDKCSVLNCKARGYSVAATMGGNECYCGDKYPPKSAVVNDTNCNAPCTGYGIEACGGIFFYTVYNTGQTMAVETSDDSVLSSSKSSSTTTTKPTSSSGGSSNTAGIAAGVVVGVVAVAAIFGGIFFFMRRRRNKELEEEHRRNAAISTFFPGKPPSSSGGYSVSDARLDPVMAQRRVSNGSIADNEDYSRKILRVS</sequence>
<keyword evidence="3 6" id="KW-1133">Transmembrane helix</keyword>
<reference evidence="8 9" key="1">
    <citation type="submission" date="2016-10" db="EMBL/GenBank/DDBJ databases">
        <title>Draft genome sequence of Coniochaeta ligniaria NRRL30616, a lignocellulolytic fungus for bioabatement of inhibitors in plant biomass hydrolysates.</title>
        <authorList>
            <consortium name="DOE Joint Genome Institute"/>
            <person name="Jimenez D.J."/>
            <person name="Hector R.E."/>
            <person name="Riley R."/>
            <person name="Sun H."/>
            <person name="Grigoriev I.V."/>
            <person name="Van Elsas J.D."/>
            <person name="Nichols N.N."/>
        </authorList>
    </citation>
    <scope>NUCLEOTIDE SEQUENCE [LARGE SCALE GENOMIC DNA]</scope>
    <source>
        <strain evidence="8 9">NRRL 30616</strain>
    </source>
</reference>
<feature type="non-terminal residue" evidence="8">
    <location>
        <position position="1"/>
    </location>
</feature>
<evidence type="ECO:0000256" key="4">
    <source>
        <dbReference type="ARBA" id="ARBA00023136"/>
    </source>
</evidence>
<protein>
    <recommendedName>
        <fullName evidence="7">WSC domain-containing protein</fullName>
    </recommendedName>
</protein>
<dbReference type="OrthoDB" id="2019572at2759"/>
<dbReference type="InParanoid" id="A0A1J7JCK4"/>
<dbReference type="EMBL" id="KV875100">
    <property type="protein sequence ID" value="OIW26988.1"/>
    <property type="molecule type" value="Genomic_DNA"/>
</dbReference>
<evidence type="ECO:0000256" key="1">
    <source>
        <dbReference type="ARBA" id="ARBA00004167"/>
    </source>
</evidence>
<feature type="domain" description="WSC" evidence="7">
    <location>
        <begin position="12"/>
        <end position="102"/>
    </location>
</feature>
<dbReference type="Gene3D" id="1.20.5.510">
    <property type="entry name" value="Single helix bin"/>
    <property type="match status" value="1"/>
</dbReference>
<evidence type="ECO:0000256" key="3">
    <source>
        <dbReference type="ARBA" id="ARBA00022989"/>
    </source>
</evidence>
<comment type="subcellular location">
    <subcellularLocation>
        <location evidence="1">Membrane</location>
        <topology evidence="1">Single-pass membrane protein</topology>
    </subcellularLocation>
</comment>
<dbReference type="Pfam" id="PF01822">
    <property type="entry name" value="WSC"/>
    <property type="match status" value="1"/>
</dbReference>